<dbReference type="GO" id="GO:0016020">
    <property type="term" value="C:membrane"/>
    <property type="evidence" value="ECO:0007669"/>
    <property type="project" value="UniProtKB-SubCell"/>
</dbReference>
<dbReference type="PANTHER" id="PTHR21461">
    <property type="entry name" value="GLYCOSYLTRANSFERASE FAMILY 92 PROTEIN"/>
    <property type="match status" value="1"/>
</dbReference>
<evidence type="ECO:0000256" key="3">
    <source>
        <dbReference type="ARBA" id="ARBA00022676"/>
    </source>
</evidence>
<keyword evidence="3 8" id="KW-0328">Glycosyltransferase</keyword>
<evidence type="ECO:0000256" key="2">
    <source>
        <dbReference type="ARBA" id="ARBA00007647"/>
    </source>
</evidence>
<protein>
    <recommendedName>
        <fullName evidence="8">Glycosyltransferase family 92 protein</fullName>
        <ecNumber evidence="8">2.4.1.-</ecNumber>
    </recommendedName>
</protein>
<keyword evidence="5 8" id="KW-0812">Transmembrane</keyword>
<dbReference type="Proteomes" id="UP000264353">
    <property type="component" value="Chromosome A1"/>
</dbReference>
<dbReference type="EC" id="2.4.1.-" evidence="8"/>
<evidence type="ECO:0000256" key="5">
    <source>
        <dbReference type="ARBA" id="ARBA00022692"/>
    </source>
</evidence>
<evidence type="ECO:0000313" key="10">
    <source>
        <dbReference type="Proteomes" id="UP000264353"/>
    </source>
</evidence>
<accession>A0A398AKP0</accession>
<dbReference type="PANTHER" id="PTHR21461:SF54">
    <property type="entry name" value="GALACTAN BETA-1,4-GALACTOSYLTRANSFERASE GALS3"/>
    <property type="match status" value="1"/>
</dbReference>
<dbReference type="Pfam" id="PF01697">
    <property type="entry name" value="Glyco_transf_92"/>
    <property type="match status" value="1"/>
</dbReference>
<comment type="subcellular location">
    <subcellularLocation>
        <location evidence="1">Membrane</location>
        <topology evidence="1">Single-pass membrane protein</topology>
    </subcellularLocation>
</comment>
<keyword evidence="7 8" id="KW-0472">Membrane</keyword>
<name>A0A398AKP0_BRACM</name>
<dbReference type="EMBL" id="CM010628">
    <property type="protein sequence ID" value="RID78251.1"/>
    <property type="molecule type" value="Genomic_DNA"/>
</dbReference>
<evidence type="ECO:0000256" key="1">
    <source>
        <dbReference type="ARBA" id="ARBA00004167"/>
    </source>
</evidence>
<reference evidence="9 10" key="1">
    <citation type="submission" date="2018-06" db="EMBL/GenBank/DDBJ databases">
        <title>WGS assembly of Brassica rapa FPsc.</title>
        <authorList>
            <person name="Bowman J."/>
            <person name="Kohchi T."/>
            <person name="Yamato K."/>
            <person name="Jenkins J."/>
            <person name="Shu S."/>
            <person name="Ishizaki K."/>
            <person name="Yamaoka S."/>
            <person name="Nishihama R."/>
            <person name="Nakamura Y."/>
            <person name="Berger F."/>
            <person name="Adam C."/>
            <person name="Aki S."/>
            <person name="Althoff F."/>
            <person name="Araki T."/>
            <person name="Arteaga-Vazquez M."/>
            <person name="Balasubrmanian S."/>
            <person name="Bauer D."/>
            <person name="Boehm C."/>
            <person name="Briginshaw L."/>
            <person name="Caballero-Perez J."/>
            <person name="Catarino B."/>
            <person name="Chen F."/>
            <person name="Chiyoda S."/>
            <person name="Chovatia M."/>
            <person name="Davies K."/>
            <person name="Delmans M."/>
            <person name="Demura T."/>
            <person name="Dierschke T."/>
            <person name="Dolan L."/>
            <person name="Dorantes-Acosta A."/>
            <person name="Eklund D."/>
            <person name="Florent S."/>
            <person name="Flores-Sandoval E."/>
            <person name="Fujiyama A."/>
            <person name="Fukuzawa H."/>
            <person name="Galik B."/>
            <person name="Grimanelli D."/>
            <person name="Grimwood J."/>
            <person name="Grossniklaus U."/>
            <person name="Hamada T."/>
            <person name="Haseloff J."/>
            <person name="Hetherington A."/>
            <person name="Higo A."/>
            <person name="Hirakawa Y."/>
            <person name="Hundley H."/>
            <person name="Ikeda Y."/>
            <person name="Inoue K."/>
            <person name="Inoue S."/>
            <person name="Ishida S."/>
            <person name="Jia Q."/>
            <person name="Kakita M."/>
            <person name="Kanazawa T."/>
            <person name="Kawai Y."/>
            <person name="Kawashima T."/>
            <person name="Kennedy M."/>
            <person name="Kinose K."/>
            <person name="Kinoshita T."/>
            <person name="Kohara Y."/>
            <person name="Koide E."/>
            <person name="Komatsu K."/>
            <person name="Kopischke S."/>
            <person name="Kubo M."/>
            <person name="Kyozuka J."/>
            <person name="Lagercrantz U."/>
            <person name="Lin S."/>
            <person name="Lindquist E."/>
            <person name="Lipzen A."/>
            <person name="Lu C."/>
            <person name="Luna E."/>
            <person name="Martienssen R."/>
            <person name="Minamino N."/>
            <person name="Mizutani M."/>
            <person name="Mizutani M."/>
            <person name="Mochizuki N."/>
            <person name="Monte I."/>
            <person name="Mosher R."/>
            <person name="Nagasaki H."/>
            <person name="Nakagami H."/>
            <person name="Naramoto S."/>
            <person name="Nishitani K."/>
            <person name="Ohtani M."/>
            <person name="Okamoto T."/>
            <person name="Okumura M."/>
            <person name="Phillips J."/>
            <person name="Pollak B."/>
            <person name="Reinders A."/>
            <person name="Roevekamp M."/>
            <person name="Sano R."/>
            <person name="Sawa S."/>
            <person name="Schmid M."/>
            <person name="Shirakawa M."/>
            <person name="Solano R."/>
            <person name="Spunde A."/>
            <person name="Suetsugu N."/>
            <person name="Sugano S."/>
            <person name="Sugiyama A."/>
            <person name="Sun R."/>
            <person name="Suzuki Y."/>
            <person name="Takenaka M."/>
            <person name="Takezawa D."/>
            <person name="Tomogane H."/>
            <person name="Tsuzuki M."/>
            <person name="Ueda T."/>
            <person name="Umeda M."/>
            <person name="Ward J."/>
            <person name="Watanabe Y."/>
            <person name="Yazaki K."/>
            <person name="Yokoyama R."/>
            <person name="Yoshitake Y."/>
            <person name="Yotsui I."/>
            <person name="Zachgo S."/>
            <person name="Schmutz J."/>
        </authorList>
    </citation>
    <scope>NUCLEOTIDE SEQUENCE [LARGE SCALE GENOMIC DNA]</scope>
    <source>
        <strain evidence="10">cv. B-3</strain>
    </source>
</reference>
<evidence type="ECO:0000256" key="8">
    <source>
        <dbReference type="RuleBase" id="RU366017"/>
    </source>
</evidence>
<evidence type="ECO:0000256" key="7">
    <source>
        <dbReference type="ARBA" id="ARBA00023136"/>
    </source>
</evidence>
<dbReference type="AlphaFoldDB" id="A0A398AKP0"/>
<evidence type="ECO:0000256" key="4">
    <source>
        <dbReference type="ARBA" id="ARBA00022679"/>
    </source>
</evidence>
<comment type="similarity">
    <text evidence="2 8">Belongs to the glycosyltransferase 92 family.</text>
</comment>
<keyword evidence="4 8" id="KW-0808">Transferase</keyword>
<evidence type="ECO:0000256" key="6">
    <source>
        <dbReference type="ARBA" id="ARBA00022989"/>
    </source>
</evidence>
<sequence length="372" mass="43053">MAKERDHHPNKDKKLLVGVIWNFSTELKLIFMALLVIFTLATLLPFIPSSFSLSASDFRFCISRFSPAVPVNITSTAVNVTPEKTSTEPVVLDNGVIKRTFTGHGSAAYNFVTMSAYRGGVNSFAVIGLSSKPLHVYGHPSYRCEWVPLDPTKDPVSTTGFKILTDWGYGRIYTTVVERFDGYYHNQFMVVNDCLHRYRFKAKWMFFFDVDEFMYVPEKETIKSVMESLEEYSQFTIEQMPMSSRICYSGDGPARTYRKWGFEKMAYRDVKKVPRRDRKYAVQPQNVFATGVHMSQNLQGKTYHKAESKIRYFHYHGSISQRREPCRHLSNDSRVVFENNPYVLDTTIRDVGLAVKMFEMRTIGDRLLRTRQ</sequence>
<gene>
    <name evidence="9" type="ORF">BRARA_A01096</name>
</gene>
<feature type="transmembrane region" description="Helical" evidence="8">
    <location>
        <begin position="29"/>
        <end position="47"/>
    </location>
</feature>
<keyword evidence="6 8" id="KW-1133">Transmembrane helix</keyword>
<proteinExistence type="inferred from homology"/>
<dbReference type="InterPro" id="IPR008166">
    <property type="entry name" value="Glyco_transf_92"/>
</dbReference>
<evidence type="ECO:0000313" key="9">
    <source>
        <dbReference type="EMBL" id="RID78251.1"/>
    </source>
</evidence>
<organism evidence="9 10">
    <name type="scientific">Brassica campestris</name>
    <name type="common">Field mustard</name>
    <dbReference type="NCBI Taxonomy" id="3711"/>
    <lineage>
        <taxon>Eukaryota</taxon>
        <taxon>Viridiplantae</taxon>
        <taxon>Streptophyta</taxon>
        <taxon>Embryophyta</taxon>
        <taxon>Tracheophyta</taxon>
        <taxon>Spermatophyta</taxon>
        <taxon>Magnoliopsida</taxon>
        <taxon>eudicotyledons</taxon>
        <taxon>Gunneridae</taxon>
        <taxon>Pentapetalae</taxon>
        <taxon>rosids</taxon>
        <taxon>malvids</taxon>
        <taxon>Brassicales</taxon>
        <taxon>Brassicaceae</taxon>
        <taxon>Brassiceae</taxon>
        <taxon>Brassica</taxon>
    </lineage>
</organism>
<dbReference type="GO" id="GO:0016757">
    <property type="term" value="F:glycosyltransferase activity"/>
    <property type="evidence" value="ECO:0007669"/>
    <property type="project" value="UniProtKB-UniRule"/>
</dbReference>